<dbReference type="STRING" id="1448315.A0A319CTG3"/>
<evidence type="ECO:0000256" key="1">
    <source>
        <dbReference type="SAM" id="Phobius"/>
    </source>
</evidence>
<proteinExistence type="predicted"/>
<dbReference type="Proteomes" id="UP000248340">
    <property type="component" value="Unassembled WGS sequence"/>
</dbReference>
<dbReference type="RefSeq" id="XP_025492283.1">
    <property type="nucleotide sequence ID" value="XM_025639278.1"/>
</dbReference>
<gene>
    <name evidence="2" type="ORF">BO82DRAFT_401720</name>
</gene>
<dbReference type="VEuPathDB" id="FungiDB:BO82DRAFT_401720"/>
<organism evidence="2 3">
    <name type="scientific">Aspergillus uvarum CBS 121591</name>
    <dbReference type="NCBI Taxonomy" id="1448315"/>
    <lineage>
        <taxon>Eukaryota</taxon>
        <taxon>Fungi</taxon>
        <taxon>Dikarya</taxon>
        <taxon>Ascomycota</taxon>
        <taxon>Pezizomycotina</taxon>
        <taxon>Eurotiomycetes</taxon>
        <taxon>Eurotiomycetidae</taxon>
        <taxon>Eurotiales</taxon>
        <taxon>Aspergillaceae</taxon>
        <taxon>Aspergillus</taxon>
        <taxon>Aspergillus subgen. Circumdati</taxon>
    </lineage>
</organism>
<keyword evidence="1" id="KW-0472">Membrane</keyword>
<evidence type="ECO:0000313" key="3">
    <source>
        <dbReference type="Proteomes" id="UP000248340"/>
    </source>
</evidence>
<dbReference type="OrthoDB" id="10021397at2759"/>
<feature type="transmembrane region" description="Helical" evidence="1">
    <location>
        <begin position="78"/>
        <end position="97"/>
    </location>
</feature>
<keyword evidence="1" id="KW-0812">Transmembrane</keyword>
<dbReference type="GeneID" id="37142020"/>
<dbReference type="AlphaFoldDB" id="A0A319CTG3"/>
<feature type="transmembrane region" description="Helical" evidence="1">
    <location>
        <begin position="38"/>
        <end position="58"/>
    </location>
</feature>
<protein>
    <submittedName>
        <fullName evidence="2">Uncharacterized protein</fullName>
    </submittedName>
</protein>
<accession>A0A319CTG3</accession>
<feature type="transmembrane region" description="Helical" evidence="1">
    <location>
        <begin position="6"/>
        <end position="26"/>
    </location>
</feature>
<name>A0A319CTG3_9EURO</name>
<dbReference type="EMBL" id="KZ821697">
    <property type="protein sequence ID" value="PYH82083.1"/>
    <property type="molecule type" value="Genomic_DNA"/>
</dbReference>
<evidence type="ECO:0000313" key="2">
    <source>
        <dbReference type="EMBL" id="PYH82083.1"/>
    </source>
</evidence>
<reference evidence="2 3" key="1">
    <citation type="submission" date="2016-12" db="EMBL/GenBank/DDBJ databases">
        <title>The genomes of Aspergillus section Nigri reveals drivers in fungal speciation.</title>
        <authorList>
            <consortium name="DOE Joint Genome Institute"/>
            <person name="Vesth T.C."/>
            <person name="Nybo J."/>
            <person name="Theobald S."/>
            <person name="Brandl J."/>
            <person name="Frisvad J.C."/>
            <person name="Nielsen K.F."/>
            <person name="Lyhne E.K."/>
            <person name="Kogle M.E."/>
            <person name="Kuo A."/>
            <person name="Riley R."/>
            <person name="Clum A."/>
            <person name="Nolan M."/>
            <person name="Lipzen A."/>
            <person name="Salamov A."/>
            <person name="Henrissat B."/>
            <person name="Wiebenga A."/>
            <person name="De Vries R.P."/>
            <person name="Grigoriev I.V."/>
            <person name="Mortensen U.H."/>
            <person name="Andersen M.R."/>
            <person name="Baker S.E."/>
        </authorList>
    </citation>
    <scope>NUCLEOTIDE SEQUENCE [LARGE SCALE GENOMIC DNA]</scope>
    <source>
        <strain evidence="2 3">CBS 121591</strain>
    </source>
</reference>
<keyword evidence="1" id="KW-1133">Transmembrane helix</keyword>
<keyword evidence="3" id="KW-1185">Reference proteome</keyword>
<sequence>MRAITGIRWIGVCIILLYVSLFVYGLDATIAADVQLTIILLYVATSSTITSLFIVVYYVPIYFQFLHGESVMDAAVRLLPDIAVTVLVNLGAGSLIARV</sequence>